<dbReference type="Gene3D" id="2.10.109.10">
    <property type="entry name" value="Umud Fragment, subunit A"/>
    <property type="match status" value="1"/>
</dbReference>
<reference evidence="2 3" key="1">
    <citation type="submission" date="2022-06" db="EMBL/GenBank/DDBJ databases">
        <title>Rhizosaccharibacter gen. nov. sp. nov. KSS12, endophytic bacteria isolated from sugarcane.</title>
        <authorList>
            <person name="Pitiwittayakul N."/>
        </authorList>
    </citation>
    <scope>NUCLEOTIDE SEQUENCE [LARGE SCALE GENOMIC DNA]</scope>
    <source>
        <strain evidence="2 3">KSS12</strain>
    </source>
</reference>
<comment type="caution">
    <text evidence="2">The sequence shown here is derived from an EMBL/GenBank/DDBJ whole genome shotgun (WGS) entry which is preliminary data.</text>
</comment>
<dbReference type="InterPro" id="IPR001387">
    <property type="entry name" value="Cro/C1-type_HTH"/>
</dbReference>
<organism evidence="2 3">
    <name type="scientific">Rhizosaccharibacter radicis</name>
    <dbReference type="NCBI Taxonomy" id="2782605"/>
    <lineage>
        <taxon>Bacteria</taxon>
        <taxon>Pseudomonadati</taxon>
        <taxon>Pseudomonadota</taxon>
        <taxon>Alphaproteobacteria</taxon>
        <taxon>Acetobacterales</taxon>
        <taxon>Acetobacteraceae</taxon>
        <taxon>Rhizosaccharibacter</taxon>
    </lineage>
</organism>
<evidence type="ECO:0000259" key="1">
    <source>
        <dbReference type="PROSITE" id="PS50943"/>
    </source>
</evidence>
<dbReference type="Proteomes" id="UP001524547">
    <property type="component" value="Unassembled WGS sequence"/>
</dbReference>
<dbReference type="Pfam" id="PF01381">
    <property type="entry name" value="HTH_3"/>
    <property type="match status" value="1"/>
</dbReference>
<proteinExistence type="predicted"/>
<dbReference type="CDD" id="cd00093">
    <property type="entry name" value="HTH_XRE"/>
    <property type="match status" value="1"/>
</dbReference>
<gene>
    <name evidence="2" type="ORF">NFI88_06830</name>
</gene>
<dbReference type="InterPro" id="IPR015927">
    <property type="entry name" value="Peptidase_S24_S26A/B/C"/>
</dbReference>
<protein>
    <submittedName>
        <fullName evidence="2">LexA family transcriptional regulator</fullName>
    </submittedName>
</protein>
<sequence length="245" mass="27165">MPYEQLLSRIDARLRALGLSERAACMKADVGVNTIRHIRNRGHAPKPENLARLAAVLRVPPAYLLEAAAASVAEQEDDTPSLQPVQVRTVYVKGEVQAGVWREAVEWEPSDWSPIYLPDDHRYPGVERFGLLVRGTSMDRLYPAGSVVVVVRFEDIGRSPKPGERVVVIRRSATHDHFEATVKVFEIDEARRVILWPKSSDPEHQTPIVLPPMTADEEGNGLDGDHAAVPDIVISGLIIGSYRSE</sequence>
<name>A0ABT1VW35_9PROT</name>
<dbReference type="SMART" id="SM00530">
    <property type="entry name" value="HTH_XRE"/>
    <property type="match status" value="1"/>
</dbReference>
<accession>A0ABT1VW35</accession>
<dbReference type="InterPro" id="IPR039418">
    <property type="entry name" value="LexA-like"/>
</dbReference>
<dbReference type="InterPro" id="IPR036286">
    <property type="entry name" value="LexA/Signal_pep-like_sf"/>
</dbReference>
<dbReference type="Gene3D" id="1.10.260.40">
    <property type="entry name" value="lambda repressor-like DNA-binding domains"/>
    <property type="match status" value="1"/>
</dbReference>
<keyword evidence="3" id="KW-1185">Reference proteome</keyword>
<evidence type="ECO:0000313" key="2">
    <source>
        <dbReference type="EMBL" id="MCQ8240558.1"/>
    </source>
</evidence>
<dbReference type="EMBL" id="JAMZEJ010000004">
    <property type="protein sequence ID" value="MCQ8240558.1"/>
    <property type="molecule type" value="Genomic_DNA"/>
</dbReference>
<evidence type="ECO:0000313" key="3">
    <source>
        <dbReference type="Proteomes" id="UP001524547"/>
    </source>
</evidence>
<feature type="domain" description="HTH cro/C1-type" evidence="1">
    <location>
        <begin position="27"/>
        <end position="64"/>
    </location>
</feature>
<dbReference type="PROSITE" id="PS50943">
    <property type="entry name" value="HTH_CROC1"/>
    <property type="match status" value="1"/>
</dbReference>
<dbReference type="SUPFAM" id="SSF51306">
    <property type="entry name" value="LexA/Signal peptidase"/>
    <property type="match status" value="1"/>
</dbReference>
<dbReference type="SUPFAM" id="SSF47413">
    <property type="entry name" value="lambda repressor-like DNA-binding domains"/>
    <property type="match status" value="1"/>
</dbReference>
<dbReference type="Pfam" id="PF00717">
    <property type="entry name" value="Peptidase_S24"/>
    <property type="match status" value="1"/>
</dbReference>
<dbReference type="RefSeq" id="WP_422919309.1">
    <property type="nucleotide sequence ID" value="NZ_JAMZEJ010000004.1"/>
</dbReference>
<dbReference type="InterPro" id="IPR010982">
    <property type="entry name" value="Lambda_DNA-bd_dom_sf"/>
</dbReference>
<dbReference type="CDD" id="cd06529">
    <property type="entry name" value="S24_LexA-like"/>
    <property type="match status" value="1"/>
</dbReference>